<dbReference type="OrthoDB" id="446168at2759"/>
<name>A0A0F9ZB36_9MICR</name>
<dbReference type="SUPFAM" id="SSF52113">
    <property type="entry name" value="BRCT domain"/>
    <property type="match status" value="1"/>
</dbReference>
<dbReference type="Gene3D" id="1.10.8.60">
    <property type="match status" value="1"/>
</dbReference>
<dbReference type="CDD" id="cd17748">
    <property type="entry name" value="BRCT_DNA_ligase_like"/>
    <property type="match status" value="1"/>
</dbReference>
<dbReference type="PANTHER" id="PTHR23389:SF6">
    <property type="entry name" value="REPLICATION FACTOR C SUBUNIT 1"/>
    <property type="match status" value="1"/>
</dbReference>
<evidence type="ECO:0000313" key="5">
    <source>
        <dbReference type="EMBL" id="KKO74929.1"/>
    </source>
</evidence>
<dbReference type="OMA" id="SKERWCD"/>
<dbReference type="PANTHER" id="PTHR23389">
    <property type="entry name" value="CHROMOSOME TRANSMISSION FIDELITY FACTOR 18"/>
    <property type="match status" value="1"/>
</dbReference>
<dbReference type="SMART" id="SM00292">
    <property type="entry name" value="BRCT"/>
    <property type="match status" value="1"/>
</dbReference>
<comment type="caution">
    <text evidence="5">The sequence shown here is derived from an EMBL/GenBank/DDBJ whole genome shotgun (WGS) entry which is preliminary data.</text>
</comment>
<dbReference type="SUPFAM" id="SSF52540">
    <property type="entry name" value="P-loop containing nucleoside triphosphate hydrolases"/>
    <property type="match status" value="1"/>
</dbReference>
<dbReference type="PROSITE" id="PS50172">
    <property type="entry name" value="BRCT"/>
    <property type="match status" value="1"/>
</dbReference>
<dbReference type="Pfam" id="PF00533">
    <property type="entry name" value="BRCT"/>
    <property type="match status" value="1"/>
</dbReference>
<dbReference type="InterPro" id="IPR036420">
    <property type="entry name" value="BRCT_dom_sf"/>
</dbReference>
<dbReference type="InterPro" id="IPR003593">
    <property type="entry name" value="AAA+_ATPase"/>
</dbReference>
<gene>
    <name evidence="5" type="ORF">AAJ76_380006930</name>
</gene>
<dbReference type="SUPFAM" id="SSF48019">
    <property type="entry name" value="post-AAA+ oligomerization domain-like"/>
    <property type="match status" value="1"/>
</dbReference>
<dbReference type="GO" id="GO:0005524">
    <property type="term" value="F:ATP binding"/>
    <property type="evidence" value="ECO:0007669"/>
    <property type="project" value="InterPro"/>
</dbReference>
<dbReference type="VEuPathDB" id="MicrosporidiaDB:NCER_101643"/>
<keyword evidence="6" id="KW-1185">Reference proteome</keyword>
<dbReference type="GO" id="GO:0005663">
    <property type="term" value="C:DNA replication factor C complex"/>
    <property type="evidence" value="ECO:0007669"/>
    <property type="project" value="InterPro"/>
</dbReference>
<sequence length="598" mass="68030">MKDFFKNKTFVFTGELTLDREYAKSKVILLGGRVTIAPSKKTDFLVVGAEPGPVKLKKAQDLNIKIIYEQEFTTNLNECLQSDDISNVLNQNNGGMTTEADQISSDFDEASVFDTPEESIQKSKDINAIIEPEKATTYTNMWSEKYRPKKRSDLIGNSSVIDSLADFMLGKTKNRGALLSGSPGIGKTTSVHVLCKELGLDLVEFNASDVRNKSLLVKKVKGIINSQGISKGLKLKKKIVLMDEVDGMTSDRGGLVELNNLIKESIIPIVCICNDRNNIKIRTLANNCLDLKFRKPDSRQIVPRIKVILKHENKVLGDNIINEVISLSHGDIRYILNNIQRICVNDKININLMSSLTKKTILKSVFEIASECFHGKSINEKTDLYFEDYSLIPLFIAENYMKLKFANLIDFYKSSESISSGDVVEKLIRGSTQEWSLLPLHGFFTVVLPTKDKALFKGIDFPSWLGQNSRYLKHQRIIKEVKRHVSKYVNSGLENFRLYDSYIIFLEILNFLKENNVKSAIDLLKEYDLIKDDFVNLSELLLDGQALYKEVKTKTKGDFTRQYNKIKRHLPYEIGEIKKAKGSNNEELEEEDENNFYY</sequence>
<dbReference type="Gene3D" id="3.40.50.10190">
    <property type="entry name" value="BRCT domain"/>
    <property type="match status" value="1"/>
</dbReference>
<accession>A0A0F9ZB36</accession>
<dbReference type="GO" id="GO:0016887">
    <property type="term" value="F:ATP hydrolysis activity"/>
    <property type="evidence" value="ECO:0007669"/>
    <property type="project" value="InterPro"/>
</dbReference>
<feature type="domain" description="BRCT" evidence="4">
    <location>
        <begin position="1"/>
        <end position="70"/>
    </location>
</feature>
<dbReference type="GO" id="GO:0003677">
    <property type="term" value="F:DNA binding"/>
    <property type="evidence" value="ECO:0007669"/>
    <property type="project" value="InterPro"/>
</dbReference>
<dbReference type="Gene3D" id="3.40.50.300">
    <property type="entry name" value="P-loop containing nucleotide triphosphate hydrolases"/>
    <property type="match status" value="1"/>
</dbReference>
<keyword evidence="3" id="KW-0235">DNA replication</keyword>
<evidence type="ECO:0000259" key="4">
    <source>
        <dbReference type="PROSITE" id="PS50172"/>
    </source>
</evidence>
<dbReference type="PIRSF" id="PIRSF036578">
    <property type="entry name" value="RFC1"/>
    <property type="match status" value="1"/>
</dbReference>
<evidence type="ECO:0000256" key="2">
    <source>
        <dbReference type="ARBA" id="ARBA00020401"/>
    </source>
</evidence>
<dbReference type="SMART" id="SM00382">
    <property type="entry name" value="AAA"/>
    <property type="match status" value="1"/>
</dbReference>
<dbReference type="InterPro" id="IPR012178">
    <property type="entry name" value="RFC1"/>
</dbReference>
<evidence type="ECO:0000313" key="6">
    <source>
        <dbReference type="Proteomes" id="UP000034350"/>
    </source>
</evidence>
<dbReference type="VEuPathDB" id="MicrosporidiaDB:AAJ76_380006930"/>
<reference evidence="5 6" key="1">
    <citation type="journal article" date="2015" name="Environ. Microbiol.">
        <title>Genome analyses suggest the presence of polyploidy and recent human-driven expansions in eight global populations of the honeybee pathogen Nosema ceranae.</title>
        <authorList>
            <person name="Pelin A."/>
            <person name="Selman M."/>
            <person name="Aris-Brosou S."/>
            <person name="Farinelli L."/>
            <person name="Corradi N."/>
        </authorList>
    </citation>
    <scope>NUCLEOTIDE SEQUENCE [LARGE SCALE GENOMIC DNA]</scope>
    <source>
        <strain evidence="5 6">PA08 1199</strain>
    </source>
</reference>
<dbReference type="InterPro" id="IPR003959">
    <property type="entry name" value="ATPase_AAA_core"/>
</dbReference>
<protein>
    <recommendedName>
        <fullName evidence="2">Replication factor C subunit 1</fullName>
    </recommendedName>
</protein>
<comment type="similarity">
    <text evidence="1">Belongs to the activator 1 large subunit family.</text>
</comment>
<dbReference type="EMBL" id="JPQZ01000038">
    <property type="protein sequence ID" value="KKO74929.1"/>
    <property type="molecule type" value="Genomic_DNA"/>
</dbReference>
<evidence type="ECO:0000256" key="1">
    <source>
        <dbReference type="ARBA" id="ARBA00006116"/>
    </source>
</evidence>
<dbReference type="GO" id="GO:0003689">
    <property type="term" value="F:DNA clamp loader activity"/>
    <property type="evidence" value="ECO:0007669"/>
    <property type="project" value="InterPro"/>
</dbReference>
<proteinExistence type="inferred from homology"/>
<dbReference type="InterPro" id="IPR013725">
    <property type="entry name" value="DNA_replication_fac_RFC1_C"/>
</dbReference>
<dbReference type="RefSeq" id="XP_024330671.1">
    <property type="nucleotide sequence ID" value="XM_024475408.1"/>
</dbReference>
<dbReference type="GO" id="GO:0005634">
    <property type="term" value="C:nucleus"/>
    <property type="evidence" value="ECO:0007669"/>
    <property type="project" value="TreeGrafter"/>
</dbReference>
<dbReference type="VEuPathDB" id="MicrosporidiaDB:G9O61_00g015350"/>
<dbReference type="Gene3D" id="1.20.272.10">
    <property type="match status" value="1"/>
</dbReference>
<dbReference type="Pfam" id="PF08519">
    <property type="entry name" value="RFC1"/>
    <property type="match status" value="1"/>
</dbReference>
<dbReference type="InterPro" id="IPR008921">
    <property type="entry name" value="DNA_pol3_clamp-load_cplx_C"/>
</dbReference>
<organism evidence="5 6">
    <name type="scientific">Vairimorpha ceranae</name>
    <dbReference type="NCBI Taxonomy" id="40302"/>
    <lineage>
        <taxon>Eukaryota</taxon>
        <taxon>Fungi</taxon>
        <taxon>Fungi incertae sedis</taxon>
        <taxon>Microsporidia</taxon>
        <taxon>Nosematidae</taxon>
        <taxon>Vairimorpha</taxon>
    </lineage>
</organism>
<dbReference type="CDD" id="cd00009">
    <property type="entry name" value="AAA"/>
    <property type="match status" value="1"/>
</dbReference>
<dbReference type="GeneID" id="36320349"/>
<dbReference type="InterPro" id="IPR027417">
    <property type="entry name" value="P-loop_NTPase"/>
</dbReference>
<dbReference type="Pfam" id="PF00004">
    <property type="entry name" value="AAA"/>
    <property type="match status" value="1"/>
</dbReference>
<dbReference type="GO" id="GO:0006281">
    <property type="term" value="P:DNA repair"/>
    <property type="evidence" value="ECO:0007669"/>
    <property type="project" value="InterPro"/>
</dbReference>
<dbReference type="GO" id="GO:0006271">
    <property type="term" value="P:DNA strand elongation involved in DNA replication"/>
    <property type="evidence" value="ECO:0007669"/>
    <property type="project" value="UniProtKB-ARBA"/>
</dbReference>
<evidence type="ECO:0000256" key="3">
    <source>
        <dbReference type="ARBA" id="ARBA00022705"/>
    </source>
</evidence>
<dbReference type="AlphaFoldDB" id="A0A0F9ZB36"/>
<dbReference type="Proteomes" id="UP000034350">
    <property type="component" value="Unassembled WGS sequence"/>
</dbReference>
<dbReference type="InterPro" id="IPR001357">
    <property type="entry name" value="BRCT_dom"/>
</dbReference>